<reference evidence="2 3" key="1">
    <citation type="submission" date="2019-07" db="EMBL/GenBank/DDBJ databases">
        <title>Lentzea xizangensis sp. nov., isolated from Qinghai-Tibetan Plateau Soils.</title>
        <authorList>
            <person name="Huang J."/>
        </authorList>
    </citation>
    <scope>NUCLEOTIDE SEQUENCE [LARGE SCALE GENOMIC DNA]</scope>
    <source>
        <strain evidence="2 3">FXJ1.1311</strain>
    </source>
</reference>
<keyword evidence="1" id="KW-0472">Membrane</keyword>
<keyword evidence="1" id="KW-0812">Transmembrane</keyword>
<dbReference type="AlphaFoldDB" id="A0A563ELT0"/>
<keyword evidence="1" id="KW-1133">Transmembrane helix</keyword>
<organism evidence="2 3">
    <name type="scientific">Lentzea tibetensis</name>
    <dbReference type="NCBI Taxonomy" id="2591470"/>
    <lineage>
        <taxon>Bacteria</taxon>
        <taxon>Bacillati</taxon>
        <taxon>Actinomycetota</taxon>
        <taxon>Actinomycetes</taxon>
        <taxon>Pseudonocardiales</taxon>
        <taxon>Pseudonocardiaceae</taxon>
        <taxon>Lentzea</taxon>
    </lineage>
</organism>
<feature type="transmembrane region" description="Helical" evidence="1">
    <location>
        <begin position="39"/>
        <end position="60"/>
    </location>
</feature>
<gene>
    <name evidence="2" type="ORF">FKR81_29420</name>
</gene>
<evidence type="ECO:0000313" key="3">
    <source>
        <dbReference type="Proteomes" id="UP000316639"/>
    </source>
</evidence>
<dbReference type="EMBL" id="VOBR01000022">
    <property type="protein sequence ID" value="TWP48103.1"/>
    <property type="molecule type" value="Genomic_DNA"/>
</dbReference>
<evidence type="ECO:0000256" key="1">
    <source>
        <dbReference type="SAM" id="Phobius"/>
    </source>
</evidence>
<feature type="transmembrane region" description="Helical" evidence="1">
    <location>
        <begin position="6"/>
        <end position="27"/>
    </location>
</feature>
<dbReference type="RefSeq" id="WP_146356714.1">
    <property type="nucleotide sequence ID" value="NZ_VOBR01000022.1"/>
</dbReference>
<dbReference type="Pfam" id="PF14108">
    <property type="entry name" value="ABA4-like"/>
    <property type="match status" value="1"/>
</dbReference>
<name>A0A563ELT0_9PSEU</name>
<feature type="transmembrane region" description="Helical" evidence="1">
    <location>
        <begin position="110"/>
        <end position="132"/>
    </location>
</feature>
<sequence>MTTTLFDLTFLLVAPFWALMILFPKWWFTHKVSESPLIVLPPLAIFAVLAASRLPELWAVVSTPELGEFTAFVGTPEGAALIWAQVLAWDLFIGRWMYLESRRLDISPLLMAPIMVGTILLSPVGLPVFLAVRRYRRSPVAS</sequence>
<keyword evidence="3" id="KW-1185">Reference proteome</keyword>
<dbReference type="InterPro" id="IPR025461">
    <property type="entry name" value="ABA4-like"/>
</dbReference>
<protein>
    <submittedName>
        <fullName evidence="2">DUF4281 domain-containing protein</fullName>
    </submittedName>
</protein>
<dbReference type="OrthoDB" id="345237at2"/>
<comment type="caution">
    <text evidence="2">The sequence shown here is derived from an EMBL/GenBank/DDBJ whole genome shotgun (WGS) entry which is preliminary data.</text>
</comment>
<evidence type="ECO:0000313" key="2">
    <source>
        <dbReference type="EMBL" id="TWP48103.1"/>
    </source>
</evidence>
<dbReference type="Proteomes" id="UP000316639">
    <property type="component" value="Unassembled WGS sequence"/>
</dbReference>
<accession>A0A563ELT0</accession>
<proteinExistence type="predicted"/>